<comment type="caution">
    <text evidence="6">The sequence shown here is derived from an EMBL/GenBank/DDBJ whole genome shotgun (WGS) entry which is preliminary data.</text>
</comment>
<evidence type="ECO:0000256" key="3">
    <source>
        <dbReference type="ARBA" id="ARBA00022801"/>
    </source>
</evidence>
<dbReference type="AlphaFoldDB" id="A0A917H7J3"/>
<keyword evidence="3" id="KW-0378">Hydrolase</keyword>
<organism evidence="6 7">
    <name type="scientific">Paenibacillus radicis</name>
    <name type="common">ex Gao et al. 2016</name>
    <dbReference type="NCBI Taxonomy" id="1737354"/>
    <lineage>
        <taxon>Bacteria</taxon>
        <taxon>Bacillati</taxon>
        <taxon>Bacillota</taxon>
        <taxon>Bacilli</taxon>
        <taxon>Bacillales</taxon>
        <taxon>Paenibacillaceae</taxon>
        <taxon>Paenibacillus</taxon>
    </lineage>
</organism>
<name>A0A917H7J3_9BACL</name>
<evidence type="ECO:0000313" key="7">
    <source>
        <dbReference type="Proteomes" id="UP000600247"/>
    </source>
</evidence>
<dbReference type="PANTHER" id="PTHR35005:SF1">
    <property type="entry name" value="2-AMINO-5-FORMYLAMINO-6-RIBOSYLAMINOPYRIMIDIN-4(3H)-ONE 5'-MONOPHOSPHATE DEFORMYLASE"/>
    <property type="match status" value="1"/>
</dbReference>
<evidence type="ECO:0000256" key="5">
    <source>
        <dbReference type="ARBA" id="ARBA00024029"/>
    </source>
</evidence>
<dbReference type="GO" id="GO:0046872">
    <property type="term" value="F:metal ion binding"/>
    <property type="evidence" value="ECO:0007669"/>
    <property type="project" value="UniProtKB-KW"/>
</dbReference>
<dbReference type="Proteomes" id="UP000600247">
    <property type="component" value="Unassembled WGS sequence"/>
</dbReference>
<keyword evidence="4" id="KW-0862">Zinc</keyword>
<proteinExistence type="inferred from homology"/>
<evidence type="ECO:0000256" key="2">
    <source>
        <dbReference type="ARBA" id="ARBA00022723"/>
    </source>
</evidence>
<dbReference type="PANTHER" id="PTHR35005">
    <property type="entry name" value="3-DEHYDRO-SCYLLO-INOSOSE HYDROLASE"/>
    <property type="match status" value="1"/>
</dbReference>
<dbReference type="GO" id="GO:0009231">
    <property type="term" value="P:riboflavin biosynthetic process"/>
    <property type="evidence" value="ECO:0007669"/>
    <property type="project" value="TreeGrafter"/>
</dbReference>
<sequence>MFQRYEGTAWEQRFLPRLTSKQVRELPKEKALVILPVGAVEQHGPHLPIYTDTLIGEVTLTQTLERVSGDSEVWLLPPVSYGKSNEHTGLPGTISLSANTLKGVIMDIADSLHASGFRKLLLFNTHGGNIDLLNLVSREIRIRTGMMVFYLSPGSLDVAEDLMTAKELEYGIHGGDYETSIVMSVKPDWVQTEFLVKEFPDMSKYRFLTLEGKIRFGWKMADISVSGITGDATVATPEKGWIIQERIAELLSEALNELCQFEITDVLGGRPPQRANGDQS</sequence>
<dbReference type="SUPFAM" id="SSF102215">
    <property type="entry name" value="Creatininase"/>
    <property type="match status" value="1"/>
</dbReference>
<protein>
    <submittedName>
        <fullName evidence="6">Creatininase</fullName>
    </submittedName>
</protein>
<comment type="similarity">
    <text evidence="5">Belongs to the creatininase superfamily.</text>
</comment>
<evidence type="ECO:0000256" key="1">
    <source>
        <dbReference type="ARBA" id="ARBA00001947"/>
    </source>
</evidence>
<dbReference type="InterPro" id="IPR003785">
    <property type="entry name" value="Creatininase/forma_Hydrolase"/>
</dbReference>
<dbReference type="GO" id="GO:0016811">
    <property type="term" value="F:hydrolase activity, acting on carbon-nitrogen (but not peptide) bonds, in linear amides"/>
    <property type="evidence" value="ECO:0007669"/>
    <property type="project" value="TreeGrafter"/>
</dbReference>
<keyword evidence="7" id="KW-1185">Reference proteome</keyword>
<keyword evidence="2" id="KW-0479">Metal-binding</keyword>
<accession>A0A917H7J3</accession>
<evidence type="ECO:0000313" key="6">
    <source>
        <dbReference type="EMBL" id="GGG69077.1"/>
    </source>
</evidence>
<dbReference type="RefSeq" id="WP_188889531.1">
    <property type="nucleotide sequence ID" value="NZ_BMHY01000004.1"/>
</dbReference>
<dbReference type="EMBL" id="BMHY01000004">
    <property type="protein sequence ID" value="GGG69077.1"/>
    <property type="molecule type" value="Genomic_DNA"/>
</dbReference>
<reference evidence="6 7" key="1">
    <citation type="journal article" date="2014" name="Int. J. Syst. Evol. Microbiol.">
        <title>Complete genome sequence of Corynebacterium casei LMG S-19264T (=DSM 44701T), isolated from a smear-ripened cheese.</title>
        <authorList>
            <consortium name="US DOE Joint Genome Institute (JGI-PGF)"/>
            <person name="Walter F."/>
            <person name="Albersmeier A."/>
            <person name="Kalinowski J."/>
            <person name="Ruckert C."/>
        </authorList>
    </citation>
    <scope>NUCLEOTIDE SEQUENCE [LARGE SCALE GENOMIC DNA]</scope>
    <source>
        <strain evidence="6 7">CGMCC 1.15286</strain>
    </source>
</reference>
<gene>
    <name evidence="6" type="ORF">GCM10010918_25200</name>
</gene>
<evidence type="ECO:0000256" key="4">
    <source>
        <dbReference type="ARBA" id="ARBA00022833"/>
    </source>
</evidence>
<dbReference type="Pfam" id="PF02633">
    <property type="entry name" value="Creatininase"/>
    <property type="match status" value="1"/>
</dbReference>
<comment type="cofactor">
    <cofactor evidence="1">
        <name>Zn(2+)</name>
        <dbReference type="ChEBI" id="CHEBI:29105"/>
    </cofactor>
</comment>
<dbReference type="InterPro" id="IPR024087">
    <property type="entry name" value="Creatininase-like_sf"/>
</dbReference>
<dbReference type="Gene3D" id="3.40.50.10310">
    <property type="entry name" value="Creatininase"/>
    <property type="match status" value="1"/>
</dbReference>